<dbReference type="EMBL" id="BNCO01000011">
    <property type="protein sequence ID" value="GIL51699.1"/>
    <property type="molecule type" value="Genomic_DNA"/>
</dbReference>
<name>A0A8J4EY87_9CHLO</name>
<feature type="non-terminal residue" evidence="1">
    <location>
        <position position="1"/>
    </location>
</feature>
<keyword evidence="2" id="KW-1185">Reference proteome</keyword>
<evidence type="ECO:0000313" key="2">
    <source>
        <dbReference type="Proteomes" id="UP000747399"/>
    </source>
</evidence>
<dbReference type="AlphaFoldDB" id="A0A8J4EY87"/>
<proteinExistence type="predicted"/>
<protein>
    <submittedName>
        <fullName evidence="1">Uncharacterized protein</fullName>
    </submittedName>
</protein>
<organism evidence="1 2">
    <name type="scientific">Volvox africanus</name>
    <dbReference type="NCBI Taxonomy" id="51714"/>
    <lineage>
        <taxon>Eukaryota</taxon>
        <taxon>Viridiplantae</taxon>
        <taxon>Chlorophyta</taxon>
        <taxon>core chlorophytes</taxon>
        <taxon>Chlorophyceae</taxon>
        <taxon>CS clade</taxon>
        <taxon>Chlamydomonadales</taxon>
        <taxon>Volvocaceae</taxon>
        <taxon>Volvox</taxon>
    </lineage>
</organism>
<sequence>SLTLGATYAIMDKLGGELDSTRVVNVMSKELTRLIFRAFGRGRRNRHARNQVDAPWWTTECAAAREAMFSQRVLMQSSGTLNDPEAKSVFSSLRTRYQRLRRQARESYHMKHFEDLLKKCKTTPVLFGGYWIRPLVGTVYLPMLTTGGYILRICTMKIIHVETVRQRQS</sequence>
<dbReference type="Proteomes" id="UP000747399">
    <property type="component" value="Unassembled WGS sequence"/>
</dbReference>
<accession>A0A8J4EY87</accession>
<comment type="caution">
    <text evidence="1">The sequence shown here is derived from an EMBL/GenBank/DDBJ whole genome shotgun (WGS) entry which is preliminary data.</text>
</comment>
<reference evidence="1" key="1">
    <citation type="journal article" date="2021" name="Proc. Natl. Acad. Sci. U.S.A.">
        <title>Three genomes in the algal genus Volvox reveal the fate of a haploid sex-determining region after a transition to homothallism.</title>
        <authorList>
            <person name="Yamamoto K."/>
            <person name="Hamaji T."/>
            <person name="Kawai-Toyooka H."/>
            <person name="Matsuzaki R."/>
            <person name="Takahashi F."/>
            <person name="Nishimura Y."/>
            <person name="Kawachi M."/>
            <person name="Noguchi H."/>
            <person name="Minakuchi Y."/>
            <person name="Umen J.G."/>
            <person name="Toyoda A."/>
            <person name="Nozaki H."/>
        </authorList>
    </citation>
    <scope>NUCLEOTIDE SEQUENCE</scope>
    <source>
        <strain evidence="1">NIES-3780</strain>
    </source>
</reference>
<gene>
    <name evidence="1" type="ORF">Vafri_7636</name>
</gene>
<evidence type="ECO:0000313" key="1">
    <source>
        <dbReference type="EMBL" id="GIL51699.1"/>
    </source>
</evidence>